<proteinExistence type="predicted"/>
<organism evidence="1 2">
    <name type="scientific">Lentithecium fluviatile CBS 122367</name>
    <dbReference type="NCBI Taxonomy" id="1168545"/>
    <lineage>
        <taxon>Eukaryota</taxon>
        <taxon>Fungi</taxon>
        <taxon>Dikarya</taxon>
        <taxon>Ascomycota</taxon>
        <taxon>Pezizomycotina</taxon>
        <taxon>Dothideomycetes</taxon>
        <taxon>Pleosporomycetidae</taxon>
        <taxon>Pleosporales</taxon>
        <taxon>Massarineae</taxon>
        <taxon>Lentitheciaceae</taxon>
        <taxon>Lentithecium</taxon>
    </lineage>
</organism>
<dbReference type="EMBL" id="MU005603">
    <property type="protein sequence ID" value="KAF2679425.1"/>
    <property type="molecule type" value="Genomic_DNA"/>
</dbReference>
<gene>
    <name evidence="1" type="ORF">K458DRAFT_490535</name>
</gene>
<reference evidence="1" key="1">
    <citation type="journal article" date="2020" name="Stud. Mycol.">
        <title>101 Dothideomycetes genomes: a test case for predicting lifestyles and emergence of pathogens.</title>
        <authorList>
            <person name="Haridas S."/>
            <person name="Albert R."/>
            <person name="Binder M."/>
            <person name="Bloem J."/>
            <person name="Labutti K."/>
            <person name="Salamov A."/>
            <person name="Andreopoulos B."/>
            <person name="Baker S."/>
            <person name="Barry K."/>
            <person name="Bills G."/>
            <person name="Bluhm B."/>
            <person name="Cannon C."/>
            <person name="Castanera R."/>
            <person name="Culley D."/>
            <person name="Daum C."/>
            <person name="Ezra D."/>
            <person name="Gonzalez J."/>
            <person name="Henrissat B."/>
            <person name="Kuo A."/>
            <person name="Liang C."/>
            <person name="Lipzen A."/>
            <person name="Lutzoni F."/>
            <person name="Magnuson J."/>
            <person name="Mondo S."/>
            <person name="Nolan M."/>
            <person name="Ohm R."/>
            <person name="Pangilinan J."/>
            <person name="Park H.-J."/>
            <person name="Ramirez L."/>
            <person name="Alfaro M."/>
            <person name="Sun H."/>
            <person name="Tritt A."/>
            <person name="Yoshinaga Y."/>
            <person name="Zwiers L.-H."/>
            <person name="Turgeon B."/>
            <person name="Goodwin S."/>
            <person name="Spatafora J."/>
            <person name="Crous P."/>
            <person name="Grigoriev I."/>
        </authorList>
    </citation>
    <scope>NUCLEOTIDE SEQUENCE</scope>
    <source>
        <strain evidence="1">CBS 122367</strain>
    </source>
</reference>
<name>A0A6G1IMQ2_9PLEO</name>
<dbReference type="AlphaFoldDB" id="A0A6G1IMQ2"/>
<keyword evidence="2" id="KW-1185">Reference proteome</keyword>
<dbReference type="Proteomes" id="UP000799291">
    <property type="component" value="Unassembled WGS sequence"/>
</dbReference>
<evidence type="ECO:0000313" key="2">
    <source>
        <dbReference type="Proteomes" id="UP000799291"/>
    </source>
</evidence>
<dbReference type="OrthoDB" id="3801226at2759"/>
<protein>
    <submittedName>
        <fullName evidence="1">Uncharacterized protein</fullName>
    </submittedName>
</protein>
<sequence length="220" mass="25566">MDPTLGISKAIMSRATILTLASVRDCPCFKAMDFGYREFKFWYGGRYGHCERFGIHETENKSQESYRVIGRHILDPDYVGSEVAKEAAEIYYSKNSFWVFLNKILPILLSEHPFGMDVRLHDLLEFDNILEAIWMPMFKMKQAGSKVIIYHQGLDCAFSPISEYFERDAVARSQRLGDEAYDPDQSYISHKLADAEFEKRIKGQWPSTLANLLERDDEYF</sequence>
<accession>A0A6G1IMQ2</accession>
<evidence type="ECO:0000313" key="1">
    <source>
        <dbReference type="EMBL" id="KAF2679425.1"/>
    </source>
</evidence>